<evidence type="ECO:0000313" key="3">
    <source>
        <dbReference type="Proteomes" id="UP000219467"/>
    </source>
</evidence>
<evidence type="ECO:0008006" key="4">
    <source>
        <dbReference type="Google" id="ProtNLM"/>
    </source>
</evidence>
<dbReference type="Proteomes" id="UP000219467">
    <property type="component" value="Unassembled WGS sequence"/>
</dbReference>
<evidence type="ECO:0000313" key="2">
    <source>
        <dbReference type="EMBL" id="SNX69282.1"/>
    </source>
</evidence>
<keyword evidence="1" id="KW-1133">Transmembrane helix</keyword>
<evidence type="ECO:0000256" key="1">
    <source>
        <dbReference type="SAM" id="Phobius"/>
    </source>
</evidence>
<keyword evidence="1" id="KW-0812">Transmembrane</keyword>
<keyword evidence="3" id="KW-1185">Reference proteome</keyword>
<dbReference type="AlphaFoldDB" id="A0A285CP04"/>
<keyword evidence="1" id="KW-0472">Membrane</keyword>
<reference evidence="3" key="1">
    <citation type="submission" date="2017-08" db="EMBL/GenBank/DDBJ databases">
        <authorList>
            <person name="Varghese N."/>
            <person name="Submissions S."/>
        </authorList>
    </citation>
    <scope>NUCLEOTIDE SEQUENCE [LARGE SCALE GENOMIC DNA]</scope>
    <source>
        <strain evidence="3">JA234</strain>
    </source>
</reference>
<sequence length="63" mass="6695">MSLDLKRFLMQTDGAVTVDWVVLTAAIIALCLLVTIPYYTGASGATTELVALLLDAVNGVRPE</sequence>
<dbReference type="EMBL" id="OAOQ01000003">
    <property type="protein sequence ID" value="SNX69282.1"/>
    <property type="molecule type" value="Genomic_DNA"/>
</dbReference>
<proteinExistence type="predicted"/>
<gene>
    <name evidence="2" type="ORF">SAMN05878503_103270</name>
</gene>
<organism evidence="2 3">
    <name type="scientific">Cereibacter ovatus</name>
    <dbReference type="NCBI Taxonomy" id="439529"/>
    <lineage>
        <taxon>Bacteria</taxon>
        <taxon>Pseudomonadati</taxon>
        <taxon>Pseudomonadota</taxon>
        <taxon>Alphaproteobacteria</taxon>
        <taxon>Rhodobacterales</taxon>
        <taxon>Paracoccaceae</taxon>
        <taxon>Cereibacter</taxon>
    </lineage>
</organism>
<dbReference type="OrthoDB" id="5525128at2"/>
<protein>
    <recommendedName>
        <fullName evidence="4">Pilus assembly protein</fullName>
    </recommendedName>
</protein>
<accession>A0A285CP04</accession>
<name>A0A285CP04_9RHOB</name>
<feature type="transmembrane region" description="Helical" evidence="1">
    <location>
        <begin position="20"/>
        <end position="39"/>
    </location>
</feature>
<dbReference type="RefSeq" id="WP_097029727.1">
    <property type="nucleotide sequence ID" value="NZ_OAOQ01000003.1"/>
</dbReference>